<proteinExistence type="inferred from homology"/>
<feature type="region of interest" description="Disordered" evidence="16">
    <location>
        <begin position="1"/>
        <end position="255"/>
    </location>
</feature>
<evidence type="ECO:0000256" key="12">
    <source>
        <dbReference type="ARBA" id="ARBA00023159"/>
    </source>
</evidence>
<feature type="compositionally biased region" description="Acidic residues" evidence="16">
    <location>
        <begin position="567"/>
        <end position="588"/>
    </location>
</feature>
<name>A0A370TH66_9HELO</name>
<keyword evidence="8" id="KW-0067">ATP-binding</keyword>
<evidence type="ECO:0000256" key="13">
    <source>
        <dbReference type="ARBA" id="ARBA00023163"/>
    </source>
</evidence>
<keyword evidence="5" id="KW-0547">Nucleotide-binding</keyword>
<organism evidence="20 21">
    <name type="scientific">Venustampulla echinocandica</name>
    <dbReference type="NCBI Taxonomy" id="2656787"/>
    <lineage>
        <taxon>Eukaryota</taxon>
        <taxon>Fungi</taxon>
        <taxon>Dikarya</taxon>
        <taxon>Ascomycota</taxon>
        <taxon>Pezizomycotina</taxon>
        <taxon>Leotiomycetes</taxon>
        <taxon>Helotiales</taxon>
        <taxon>Pleuroascaceae</taxon>
        <taxon>Venustampulla</taxon>
    </lineage>
</organism>
<feature type="region of interest" description="Disordered" evidence="16">
    <location>
        <begin position="466"/>
        <end position="741"/>
    </location>
</feature>
<dbReference type="Gene3D" id="3.40.50.300">
    <property type="entry name" value="P-loop containing nucleotide triphosphate hydrolases"/>
    <property type="match status" value="1"/>
</dbReference>
<keyword evidence="11" id="KW-0238">DNA-binding</keyword>
<feature type="compositionally biased region" description="Acidic residues" evidence="16">
    <location>
        <begin position="477"/>
        <end position="495"/>
    </location>
</feature>
<dbReference type="OrthoDB" id="372624at2759"/>
<dbReference type="CDD" id="cd18793">
    <property type="entry name" value="SF2_C_SNF"/>
    <property type="match status" value="1"/>
</dbReference>
<feature type="compositionally biased region" description="Basic and acidic residues" evidence="16">
    <location>
        <begin position="37"/>
        <end position="59"/>
    </location>
</feature>
<dbReference type="GO" id="GO:0003678">
    <property type="term" value="F:DNA helicase activity"/>
    <property type="evidence" value="ECO:0007669"/>
    <property type="project" value="UniProtKB-EC"/>
</dbReference>
<evidence type="ECO:0000256" key="10">
    <source>
        <dbReference type="ARBA" id="ARBA00023015"/>
    </source>
</evidence>
<evidence type="ECO:0000256" key="14">
    <source>
        <dbReference type="ARBA" id="ARBA00023242"/>
    </source>
</evidence>
<dbReference type="PROSITE" id="PS51204">
    <property type="entry name" value="HSA"/>
    <property type="match status" value="1"/>
</dbReference>
<dbReference type="GO" id="GO:0003677">
    <property type="term" value="F:DNA binding"/>
    <property type="evidence" value="ECO:0007669"/>
    <property type="project" value="UniProtKB-KW"/>
</dbReference>
<dbReference type="EC" id="3.6.4.12" evidence="4"/>
<feature type="compositionally biased region" description="Basic and acidic residues" evidence="16">
    <location>
        <begin position="214"/>
        <end position="251"/>
    </location>
</feature>
<evidence type="ECO:0000256" key="1">
    <source>
        <dbReference type="ARBA" id="ARBA00004123"/>
    </source>
</evidence>
<dbReference type="InterPro" id="IPR002464">
    <property type="entry name" value="DNA/RNA_helicase_DEAH_CS"/>
</dbReference>
<comment type="catalytic activity">
    <reaction evidence="15">
        <text>ATP + H2O = ADP + phosphate + H(+)</text>
        <dbReference type="Rhea" id="RHEA:13065"/>
        <dbReference type="ChEBI" id="CHEBI:15377"/>
        <dbReference type="ChEBI" id="CHEBI:15378"/>
        <dbReference type="ChEBI" id="CHEBI:30616"/>
        <dbReference type="ChEBI" id="CHEBI:43474"/>
        <dbReference type="ChEBI" id="CHEBI:456216"/>
        <dbReference type="EC" id="3.6.4.12"/>
    </reaction>
</comment>
<evidence type="ECO:0000256" key="5">
    <source>
        <dbReference type="ARBA" id="ARBA00022741"/>
    </source>
</evidence>
<feature type="domain" description="Helicase C-terminal" evidence="18">
    <location>
        <begin position="1306"/>
        <end position="1456"/>
    </location>
</feature>
<dbReference type="PANTHER" id="PTHR45685">
    <property type="entry name" value="HELICASE SRCAP-RELATED"/>
    <property type="match status" value="1"/>
</dbReference>
<dbReference type="InterPro" id="IPR000330">
    <property type="entry name" value="SNF2_N"/>
</dbReference>
<keyword evidence="6 20" id="KW-0378">Hydrolase</keyword>
<dbReference type="SUPFAM" id="SSF52540">
    <property type="entry name" value="P-loop containing nucleoside triphosphate hydrolases"/>
    <property type="match status" value="2"/>
</dbReference>
<evidence type="ECO:0000313" key="21">
    <source>
        <dbReference type="Proteomes" id="UP000254866"/>
    </source>
</evidence>
<dbReference type="GO" id="GO:0000812">
    <property type="term" value="C:Swr1 complex"/>
    <property type="evidence" value="ECO:0007669"/>
    <property type="project" value="TreeGrafter"/>
</dbReference>
<comment type="caution">
    <text evidence="20">The sequence shown here is derived from an EMBL/GenBank/DDBJ whole genome shotgun (WGS) entry which is preliminary data.</text>
</comment>
<dbReference type="Pfam" id="PF00176">
    <property type="entry name" value="SNF2-rel_dom"/>
    <property type="match status" value="1"/>
</dbReference>
<dbReference type="Gene3D" id="1.20.120.850">
    <property type="entry name" value="SWI2/SNF2 ATPases, N-terminal domain"/>
    <property type="match status" value="1"/>
</dbReference>
<evidence type="ECO:0000256" key="15">
    <source>
        <dbReference type="ARBA" id="ARBA00047995"/>
    </source>
</evidence>
<dbReference type="STRING" id="2656787.A0A370TH66"/>
<feature type="compositionally biased region" description="Polar residues" evidence="16">
    <location>
        <begin position="1"/>
        <end position="15"/>
    </location>
</feature>
<dbReference type="EMBL" id="NPIC01000007">
    <property type="protein sequence ID" value="RDL34539.1"/>
    <property type="molecule type" value="Genomic_DNA"/>
</dbReference>
<evidence type="ECO:0000259" key="18">
    <source>
        <dbReference type="PROSITE" id="PS51194"/>
    </source>
</evidence>
<dbReference type="GeneID" id="43600516"/>
<accession>A0A370TH66</accession>
<reference evidence="20 21" key="1">
    <citation type="journal article" date="2018" name="IMA Fungus">
        <title>IMA Genome-F 9: Draft genome sequence of Annulohypoxylon stygium, Aspergillus mulundensis, Berkeleyomyces basicola (syn. Thielaviopsis basicola), Ceratocystis smalleyi, two Cercospora beticola strains, Coleophoma cylindrospora, Fusarium fracticaudum, Phialophora cf. hyalina, and Morchella septimelata.</title>
        <authorList>
            <person name="Wingfield B.D."/>
            <person name="Bills G.F."/>
            <person name="Dong Y."/>
            <person name="Huang W."/>
            <person name="Nel W.J."/>
            <person name="Swalarsk-Parry B.S."/>
            <person name="Vaghefi N."/>
            <person name="Wilken P.M."/>
            <person name="An Z."/>
            <person name="de Beer Z.W."/>
            <person name="De Vos L."/>
            <person name="Chen L."/>
            <person name="Duong T.A."/>
            <person name="Gao Y."/>
            <person name="Hammerbacher A."/>
            <person name="Kikkert J.R."/>
            <person name="Li Y."/>
            <person name="Li H."/>
            <person name="Li K."/>
            <person name="Li Q."/>
            <person name="Liu X."/>
            <person name="Ma X."/>
            <person name="Naidoo K."/>
            <person name="Pethybridge S.J."/>
            <person name="Sun J."/>
            <person name="Steenkamp E.T."/>
            <person name="van der Nest M.A."/>
            <person name="van Wyk S."/>
            <person name="Wingfield M.J."/>
            <person name="Xiong C."/>
            <person name="Yue Q."/>
            <person name="Zhang X."/>
        </authorList>
    </citation>
    <scope>NUCLEOTIDE SEQUENCE [LARGE SCALE GENOMIC DNA]</scope>
    <source>
        <strain evidence="20 21">BP 5553</strain>
    </source>
</reference>
<dbReference type="GO" id="GO:0016887">
    <property type="term" value="F:ATP hydrolysis activity"/>
    <property type="evidence" value="ECO:0007669"/>
    <property type="project" value="TreeGrafter"/>
</dbReference>
<dbReference type="PROSITE" id="PS51192">
    <property type="entry name" value="HELICASE_ATP_BIND_1"/>
    <property type="match status" value="1"/>
</dbReference>
<dbReference type="PROSITE" id="PS51194">
    <property type="entry name" value="HELICASE_CTER"/>
    <property type="match status" value="1"/>
</dbReference>
<dbReference type="SMART" id="SM00490">
    <property type="entry name" value="HELICc"/>
    <property type="match status" value="1"/>
</dbReference>
<dbReference type="GO" id="GO:0006338">
    <property type="term" value="P:chromatin remodeling"/>
    <property type="evidence" value="ECO:0007669"/>
    <property type="project" value="TreeGrafter"/>
</dbReference>
<protein>
    <recommendedName>
        <fullName evidence="4">DNA helicase</fullName>
        <ecNumber evidence="4">3.6.4.12</ecNumber>
    </recommendedName>
</protein>
<feature type="domain" description="HSA" evidence="19">
    <location>
        <begin position="345"/>
        <end position="419"/>
    </location>
</feature>
<feature type="region of interest" description="Disordered" evidence="16">
    <location>
        <begin position="1598"/>
        <end position="1624"/>
    </location>
</feature>
<keyword evidence="12" id="KW-0010">Activator</keyword>
<comment type="subunit">
    <text evidence="3">Component of the SWR1 chromatin-remodeling complex.</text>
</comment>
<evidence type="ECO:0000256" key="6">
    <source>
        <dbReference type="ARBA" id="ARBA00022801"/>
    </source>
</evidence>
<keyword evidence="14" id="KW-0539">Nucleus</keyword>
<dbReference type="PROSITE" id="PS00690">
    <property type="entry name" value="DEAH_ATP_HELICASE"/>
    <property type="match status" value="1"/>
</dbReference>
<dbReference type="RefSeq" id="XP_031867521.1">
    <property type="nucleotide sequence ID" value="XM_032016290.1"/>
</dbReference>
<evidence type="ECO:0000256" key="3">
    <source>
        <dbReference type="ARBA" id="ARBA00011826"/>
    </source>
</evidence>
<dbReference type="InterPro" id="IPR038718">
    <property type="entry name" value="SNF2-like_sf"/>
</dbReference>
<evidence type="ECO:0000256" key="4">
    <source>
        <dbReference type="ARBA" id="ARBA00012551"/>
    </source>
</evidence>
<dbReference type="FunFam" id="3.40.50.300:FF:000655">
    <property type="entry name" value="Protein PHOTOPERIOD-INDEPENDENT EARLY FLOWERING 1"/>
    <property type="match status" value="1"/>
</dbReference>
<dbReference type="InterPro" id="IPR049730">
    <property type="entry name" value="SNF2/RAD54-like_C"/>
</dbReference>
<evidence type="ECO:0000313" key="20">
    <source>
        <dbReference type="EMBL" id="RDL34539.1"/>
    </source>
</evidence>
<gene>
    <name evidence="20" type="ORF">BP5553_07667</name>
</gene>
<dbReference type="InterPro" id="IPR050520">
    <property type="entry name" value="INO80/SWR1_helicase"/>
</dbReference>
<feature type="compositionally biased region" description="Acidic residues" evidence="16">
    <location>
        <begin position="596"/>
        <end position="611"/>
    </location>
</feature>
<dbReference type="GO" id="GO:0005524">
    <property type="term" value="F:ATP binding"/>
    <property type="evidence" value="ECO:0007669"/>
    <property type="project" value="UniProtKB-KW"/>
</dbReference>
<dbReference type="FunFam" id="3.40.50.10810:FF:000005">
    <property type="entry name" value="Photoperiod-independent early flowering 1"/>
    <property type="match status" value="1"/>
</dbReference>
<dbReference type="InterPro" id="IPR001650">
    <property type="entry name" value="Helicase_C-like"/>
</dbReference>
<dbReference type="Gene3D" id="3.40.50.10810">
    <property type="entry name" value="Tandem AAA-ATPase domain"/>
    <property type="match status" value="1"/>
</dbReference>
<evidence type="ECO:0000256" key="2">
    <source>
        <dbReference type="ARBA" id="ARBA00009220"/>
    </source>
</evidence>
<dbReference type="Pfam" id="PF00271">
    <property type="entry name" value="Helicase_C"/>
    <property type="match status" value="1"/>
</dbReference>
<dbReference type="CDD" id="cd18003">
    <property type="entry name" value="DEXQc_SRCAP"/>
    <property type="match status" value="1"/>
</dbReference>
<evidence type="ECO:0000259" key="19">
    <source>
        <dbReference type="PROSITE" id="PS51204"/>
    </source>
</evidence>
<dbReference type="InterPro" id="IPR014001">
    <property type="entry name" value="Helicase_ATP-bd"/>
</dbReference>
<evidence type="ECO:0000259" key="17">
    <source>
        <dbReference type="PROSITE" id="PS51192"/>
    </source>
</evidence>
<keyword evidence="9" id="KW-0156">Chromatin regulator</keyword>
<dbReference type="InterPro" id="IPR027417">
    <property type="entry name" value="P-loop_NTPase"/>
</dbReference>
<keyword evidence="13" id="KW-0804">Transcription</keyword>
<comment type="subcellular location">
    <subcellularLocation>
        <location evidence="1">Nucleus</location>
    </subcellularLocation>
</comment>
<feature type="compositionally biased region" description="Acidic residues" evidence="16">
    <location>
        <begin position="550"/>
        <end position="559"/>
    </location>
</feature>
<feature type="compositionally biased region" description="Basic residues" evidence="16">
    <location>
        <begin position="1609"/>
        <end position="1624"/>
    </location>
</feature>
<sequence length="1624" mass="182243">MTQTASDAQESQATFGTEPPPPSNIKPTLTPFSADKPATDEIPKTNGHHDDNSKDEGPPAKKRRVSETAPSPRRKLESPPWKKSVADGPSSFTQDGIRKSGRTNRIPLELQPPSAKRQTRGAVQKTYSVKGKFGNANGTHQTRDTSNQPVNGSKKTASAGTLSSHLAQKSPSKSGISPKRYHRKSMPSEPKPTPGRQHRRLSAPKTPQSAPSRHLPERSRRSERNGDTGQHDDSTRRSSLKEEVHHGESPKAKLSRIKFRVKPASLPLTHPGLVLPRPKRYATLEEFLDAGRNIPIEAGGLRSLEDGPKYTSGGPIKDAALMLRLEEAAKPGGLLSPEVCSIYEPPEPEHIPEQYAHRDHMNRAAIEFRRLMFIEQRKHRASAKRLAEACRDEWYRRQPKSAEQLEAEEAKAAENRYRFLVKTLQATWGNVRAEVNRQRLLEWEAQEQDRVRKALNEAVDKSTLKLQAQGAFRDSELPTDEEESGESDEDGEPGSDSESSPEDRESNMSSTASDADEEHATLDGAEDENLTQEQLRQKYSSLPSVPAQTEDVDMADADESLPTPGSDLEDIFDDSDESIDMDDDLGSSDEERGSADEDASDEDDEESEDPGESSLLGFLAPSDIQKEIELDQANPESTLEPGSPASKQDKNEDVELLDTAEEQPSEREPLVGSSETPTEPNTAGLESVEPAPAPGSDHSSLPTPRTTQTKPSEVDSSSSVDAHQISRQATQSSTPQPGSLLKTPIPFLLRGTLREYQHYGLDWLAGLYANNTNGILADEMGLGKTIQTIALLAHLACEHQVWGPHLIIVPTSVILNWEMEFKKWCPGFKILSYYGSIEERRKKRIGWRDDDSWNVCITSYQIVLRDQQVLKRRAWHYMILDEAHNIKNFQSQRWQAMLTFNTRARLLLTGTPLQNNLTELWSLLYFLMPSDGTEQGVGGFANLKEFQDWFKKPSEQILEHGREKMDDEAKAIIAKLHKVLRPYLLRRLKADVEKQMPAKYEHVEFCRLSKRQRELYDSFLSREDTRETLGSGNYLSIINCLMQLRKVCNHPDLFLDRPIMTSFPMQKSAIGDFEIKERLVRRLLGGDDPMTKVSLEFLNLVPTKHERLSGTVTARSAMLSAQRVLMDMREAQRNRAQNALTNLDPSTAKSNLVYLESASRWGRFEELQHCVYLNALRRQQKPIYGKQLVELLTIGVNDRPFRPKPQRRDQWLTWLHNKSPALASMVPTLQFRAETLESTVRKFACVTPPVVAKDITSFALTRTGVKMVKTAIDTSAKDPFHEARMGLSIQFPDKRLLQYDCGKLQTLDKLLRKLQAGGHRALIFTQMTKVLDILEQFLNIHGHKYLRLDGNTKVEQRQILTDRFNNDTRILAFILSSRSGGLGINLTGADTVIFYDLDWNPAMDKQCQDRCHRIGQTRDVHIYRLVSEHTIEANILRKANQKRMLDDVVIQEGEFTTDYFNKISVQDVMGEDSGLLDGDAAASAAMDRVLGGPDNSNNVQRVLAQAEDREDVAAARVAERELEQTDAADFDENAVTASATPAAVDTPQEVVDSVAGEGTPVAYEMNAGEEGEEDELNAWGKPIKSTDDYMLKFMASELKNTPVELPKDKSKKGRDRSHRPHRVR</sequence>
<feature type="compositionally biased region" description="Polar residues" evidence="16">
    <location>
        <begin position="531"/>
        <end position="547"/>
    </location>
</feature>
<evidence type="ECO:0000256" key="9">
    <source>
        <dbReference type="ARBA" id="ARBA00022853"/>
    </source>
</evidence>
<dbReference type="SMART" id="SM00487">
    <property type="entry name" value="DEXDc"/>
    <property type="match status" value="1"/>
</dbReference>
<keyword evidence="21" id="KW-1185">Reference proteome</keyword>
<feature type="domain" description="Helicase ATP-binding" evidence="17">
    <location>
        <begin position="765"/>
        <end position="930"/>
    </location>
</feature>
<feature type="compositionally biased region" description="Acidic residues" evidence="16">
    <location>
        <begin position="654"/>
        <end position="663"/>
    </location>
</feature>
<evidence type="ECO:0000256" key="11">
    <source>
        <dbReference type="ARBA" id="ARBA00023125"/>
    </source>
</evidence>
<dbReference type="InterPro" id="IPR014012">
    <property type="entry name" value="HSA_dom"/>
</dbReference>
<dbReference type="PANTHER" id="PTHR45685:SF1">
    <property type="entry name" value="HELICASE SRCAP"/>
    <property type="match status" value="1"/>
</dbReference>
<keyword evidence="7" id="KW-0347">Helicase</keyword>
<dbReference type="Proteomes" id="UP000254866">
    <property type="component" value="Unassembled WGS sequence"/>
</dbReference>
<feature type="compositionally biased region" description="Polar residues" evidence="16">
    <location>
        <begin position="697"/>
        <end position="737"/>
    </location>
</feature>
<dbReference type="GO" id="GO:0042393">
    <property type="term" value="F:histone binding"/>
    <property type="evidence" value="ECO:0007669"/>
    <property type="project" value="TreeGrafter"/>
</dbReference>
<keyword evidence="10" id="KW-0805">Transcription regulation</keyword>
<evidence type="ECO:0000256" key="8">
    <source>
        <dbReference type="ARBA" id="ARBA00022840"/>
    </source>
</evidence>
<feature type="compositionally biased region" description="Polar residues" evidence="16">
    <location>
        <begin position="136"/>
        <end position="175"/>
    </location>
</feature>
<evidence type="ECO:0000256" key="16">
    <source>
        <dbReference type="SAM" id="MobiDB-lite"/>
    </source>
</evidence>
<evidence type="ECO:0000256" key="7">
    <source>
        <dbReference type="ARBA" id="ARBA00022806"/>
    </source>
</evidence>
<comment type="similarity">
    <text evidence="2">Belongs to the SNF2/RAD54 helicase family. SWR1 subfamily.</text>
</comment>